<dbReference type="EMBL" id="DLUG01000238">
    <property type="protein sequence ID" value="DAB35610.1"/>
    <property type="molecule type" value="Genomic_DNA"/>
</dbReference>
<dbReference type="SUPFAM" id="SSF88713">
    <property type="entry name" value="Glycoside hydrolase/deacetylase"/>
    <property type="match status" value="1"/>
</dbReference>
<dbReference type="AlphaFoldDB" id="A0A2D3W939"/>
<proteinExistence type="predicted"/>
<dbReference type="InterPro" id="IPR011330">
    <property type="entry name" value="Glyco_hydro/deAcase_b/a-brl"/>
</dbReference>
<dbReference type="GO" id="GO:0005975">
    <property type="term" value="P:carbohydrate metabolic process"/>
    <property type="evidence" value="ECO:0007669"/>
    <property type="project" value="InterPro"/>
</dbReference>
<evidence type="ECO:0000313" key="2">
    <source>
        <dbReference type="Proteomes" id="UP000231638"/>
    </source>
</evidence>
<accession>A0A2D3W939</accession>
<sequence length="297" mass="34320">MLKTIFLVLCAGLHLFALENYTLDARQFWKDKTLFLVIRRFEQNDRIRYLTLNTQTLQTRLMSLDESMLEPIAPRALAQTPFAQTLNAATALWQKGGIDHASRRLDATLFLTMDLCPSSKKGYESEFLRTLTRQNGKTPIAVAISSAWLEHHEAEFEALRNDPNLSITWVNHTHTHFYDRALPDRKNFMLHQGTDVQAEILNVEQRLIEKGVTPSIFFRFPGLIADERLMRALREHYFLIPLSADAWIAKNQHPENGSLILIHGNKNEPLGIDMLEHMLPDLLKRYRFQAIEEAFVP</sequence>
<organism evidence="1 2">
    <name type="scientific">Sulfurospirillum cavolei</name>
    <dbReference type="NCBI Taxonomy" id="366522"/>
    <lineage>
        <taxon>Bacteria</taxon>
        <taxon>Pseudomonadati</taxon>
        <taxon>Campylobacterota</taxon>
        <taxon>Epsilonproteobacteria</taxon>
        <taxon>Campylobacterales</taxon>
        <taxon>Sulfurospirillaceae</taxon>
        <taxon>Sulfurospirillum</taxon>
    </lineage>
</organism>
<dbReference type="STRING" id="366522.GCA_001548055_02397"/>
<dbReference type="Gene3D" id="3.20.20.370">
    <property type="entry name" value="Glycoside hydrolase/deacetylase"/>
    <property type="match status" value="1"/>
</dbReference>
<protein>
    <submittedName>
        <fullName evidence="1">Polysaccharide deacetylase</fullName>
    </submittedName>
</protein>
<reference evidence="1 2" key="1">
    <citation type="journal article" date="2017" name="Front. Microbiol.">
        <title>Comparative Genomic Analysis of the Class Epsilonproteobacteria and Proposed Reclassification to Epsilonbacteraeota (phyl. nov.).</title>
        <authorList>
            <person name="Waite D.W."/>
            <person name="Vanwonterghem I."/>
            <person name="Rinke C."/>
            <person name="Parks D.H."/>
            <person name="Zhang Y."/>
            <person name="Takai K."/>
            <person name="Sievert S.M."/>
            <person name="Simon J."/>
            <person name="Campbell B.J."/>
            <person name="Hanson T.E."/>
            <person name="Woyke T."/>
            <person name="Klotz M.G."/>
            <person name="Hugenholtz P."/>
        </authorList>
    </citation>
    <scope>NUCLEOTIDE SEQUENCE [LARGE SCALE GENOMIC DNA]</scope>
    <source>
        <strain evidence="1">UBA11420</strain>
    </source>
</reference>
<gene>
    <name evidence="1" type="ORF">CFH80_09235</name>
</gene>
<dbReference type="Proteomes" id="UP000231638">
    <property type="component" value="Unassembled WGS sequence"/>
</dbReference>
<evidence type="ECO:0000313" key="1">
    <source>
        <dbReference type="EMBL" id="DAB35610.1"/>
    </source>
</evidence>
<comment type="caution">
    <text evidence="1">The sequence shown here is derived from an EMBL/GenBank/DDBJ whole genome shotgun (WGS) entry which is preliminary data.</text>
</comment>
<name>A0A2D3W939_9BACT</name>